<organism evidence="1 2">
    <name type="scientific">Cupriavidus necator</name>
    <name type="common">Alcaligenes eutrophus</name>
    <name type="synonym">Ralstonia eutropha</name>
    <dbReference type="NCBI Taxonomy" id="106590"/>
    <lineage>
        <taxon>Bacteria</taxon>
        <taxon>Pseudomonadati</taxon>
        <taxon>Pseudomonadota</taxon>
        <taxon>Betaproteobacteria</taxon>
        <taxon>Burkholderiales</taxon>
        <taxon>Burkholderiaceae</taxon>
        <taxon>Cupriavidus</taxon>
    </lineage>
</organism>
<accession>A0A367PJL8</accession>
<proteinExistence type="predicted"/>
<dbReference type="AlphaFoldDB" id="A0A367PJL8"/>
<evidence type="ECO:0000313" key="2">
    <source>
        <dbReference type="Proteomes" id="UP000253501"/>
    </source>
</evidence>
<protein>
    <submittedName>
        <fullName evidence="1">Uncharacterized protein</fullName>
    </submittedName>
</protein>
<dbReference type="EMBL" id="QDHA01000040">
    <property type="protein sequence ID" value="RCJ07226.1"/>
    <property type="molecule type" value="Genomic_DNA"/>
</dbReference>
<evidence type="ECO:0000313" key="1">
    <source>
        <dbReference type="EMBL" id="RCJ07226.1"/>
    </source>
</evidence>
<comment type="caution">
    <text evidence="1">The sequence shown here is derived from an EMBL/GenBank/DDBJ whole genome shotgun (WGS) entry which is preliminary data.</text>
</comment>
<sequence>MTTAAAQQQTQTRKPQIPGAAIKFGRDFPSSQTFKDYPDLPVLEFDAYDLPEDFNAGCADVSFGSGGIPVSGGMLGTLRFQIADHQSFIIVNPADAQFKKCLSAWRAARKVGIAWGVGNNMACMVLDIDADFARQFDMAALTNRMSMAAFVRFAFGYIGSGLLVAQATSDIDGYPVLRSATAYLAVTKAVDKEANAVVAEMESMSMFGRMRSPSPMYH</sequence>
<dbReference type="RefSeq" id="WP_114133016.1">
    <property type="nucleotide sequence ID" value="NZ_CP068435.1"/>
</dbReference>
<dbReference type="Proteomes" id="UP000253501">
    <property type="component" value="Unassembled WGS sequence"/>
</dbReference>
<gene>
    <name evidence="1" type="ORF">DDK22_17610</name>
</gene>
<reference evidence="1 2" key="1">
    <citation type="submission" date="2018-04" db="EMBL/GenBank/DDBJ databases">
        <title>Cupriavidus necator CR12 genome sequencing and assembly.</title>
        <authorList>
            <person name="Ben Fekih I."/>
            <person name="Mazhar H.S."/>
            <person name="Bello S.K."/>
            <person name="Rensing C."/>
        </authorList>
    </citation>
    <scope>NUCLEOTIDE SEQUENCE [LARGE SCALE GENOMIC DNA]</scope>
    <source>
        <strain evidence="1 2">CR12</strain>
    </source>
</reference>
<name>A0A367PJL8_CUPNE</name>